<evidence type="ECO:0000256" key="1">
    <source>
        <dbReference type="SAM" id="Phobius"/>
    </source>
</evidence>
<dbReference type="Proteomes" id="UP000655208">
    <property type="component" value="Unassembled WGS sequence"/>
</dbReference>
<gene>
    <name evidence="2" type="ORF">GCM10011594_18300</name>
</gene>
<feature type="transmembrane region" description="Helical" evidence="1">
    <location>
        <begin position="71"/>
        <end position="89"/>
    </location>
</feature>
<accession>A0A917SVN9</accession>
<organism evidence="2 3">
    <name type="scientific">Nakamurella endophytica</name>
    <dbReference type="NCBI Taxonomy" id="1748367"/>
    <lineage>
        <taxon>Bacteria</taxon>
        <taxon>Bacillati</taxon>
        <taxon>Actinomycetota</taxon>
        <taxon>Actinomycetes</taxon>
        <taxon>Nakamurellales</taxon>
        <taxon>Nakamurellaceae</taxon>
        <taxon>Nakamurella</taxon>
    </lineage>
</organism>
<keyword evidence="1" id="KW-1133">Transmembrane helix</keyword>
<comment type="caution">
    <text evidence="2">The sequence shown here is derived from an EMBL/GenBank/DDBJ whole genome shotgun (WGS) entry which is preliminary data.</text>
</comment>
<keyword evidence="1" id="KW-0472">Membrane</keyword>
<evidence type="ECO:0000313" key="3">
    <source>
        <dbReference type="Proteomes" id="UP000655208"/>
    </source>
</evidence>
<feature type="transmembrane region" description="Helical" evidence="1">
    <location>
        <begin position="157"/>
        <end position="186"/>
    </location>
</feature>
<feature type="transmembrane region" description="Helical" evidence="1">
    <location>
        <begin position="127"/>
        <end position="145"/>
    </location>
</feature>
<feature type="transmembrane region" description="Helical" evidence="1">
    <location>
        <begin position="261"/>
        <end position="280"/>
    </location>
</feature>
<evidence type="ECO:0000313" key="2">
    <source>
        <dbReference type="EMBL" id="GGL98750.1"/>
    </source>
</evidence>
<sequence length="501" mass="53607">MDAALASVLTLLTFVVHDVPYLLTAPFWTDEAWVAISTRLPLSELPRITASTPVGWSLLLRLVVVGGPERLRLVPLLFAAATVAAAYWYGRTLPWPRLLAARIAGVLTGVAALLLPSALYRDDLKQYTADAFVTVLLLGLTTRVGRDSRHPPWRALLPLAVTAVVGFLFSAVAVFVLGAVLASIGLTQLVARRWADAARTAAVGAGAAVPLLAVFVLLYRPGMPQGLTDYWSGNYLPLSRGPAAVWRFVAHGIAALDADLGTGPVVLTVLLVSLGVLTVVRLGRPDVALVVPVLLVELLVLGAVRQYPLFNLRTSHFALTALAVTAAVGVAGACLALSRWRVQAALVCATVAIAFFTVGVRHLVHGHPLPHEDVRTPVQDILALRRPGDVVVVNSASNWGFAYYWPIGRPVTAPSADNLQGFVAVFPDQPDILLASDTTPETIDATLNAARTRALRHPGGRIWLVHEHMHADQVRATLAWEQLNAVSVQTVGSLDLVQPNR</sequence>
<feature type="transmembrane region" description="Helical" evidence="1">
    <location>
        <begin position="48"/>
        <end position="64"/>
    </location>
</feature>
<feature type="transmembrane region" description="Helical" evidence="1">
    <location>
        <begin position="344"/>
        <end position="364"/>
    </location>
</feature>
<feature type="transmembrane region" description="Helical" evidence="1">
    <location>
        <begin position="287"/>
        <end position="304"/>
    </location>
</feature>
<feature type="transmembrane region" description="Helical" evidence="1">
    <location>
        <begin position="95"/>
        <end position="115"/>
    </location>
</feature>
<dbReference type="AlphaFoldDB" id="A0A917SVN9"/>
<feature type="transmembrane region" description="Helical" evidence="1">
    <location>
        <begin position="198"/>
        <end position="219"/>
    </location>
</feature>
<reference evidence="2" key="2">
    <citation type="submission" date="2020-09" db="EMBL/GenBank/DDBJ databases">
        <authorList>
            <person name="Sun Q."/>
            <person name="Zhou Y."/>
        </authorList>
    </citation>
    <scope>NUCLEOTIDE SEQUENCE</scope>
    <source>
        <strain evidence="2">CGMCC 4.7308</strain>
    </source>
</reference>
<feature type="transmembrane region" description="Helical" evidence="1">
    <location>
        <begin position="316"/>
        <end position="337"/>
    </location>
</feature>
<protein>
    <submittedName>
        <fullName evidence="2">Uncharacterized protein</fullName>
    </submittedName>
</protein>
<reference evidence="2" key="1">
    <citation type="journal article" date="2014" name="Int. J. Syst. Evol. Microbiol.">
        <title>Complete genome sequence of Corynebacterium casei LMG S-19264T (=DSM 44701T), isolated from a smear-ripened cheese.</title>
        <authorList>
            <consortium name="US DOE Joint Genome Institute (JGI-PGF)"/>
            <person name="Walter F."/>
            <person name="Albersmeier A."/>
            <person name="Kalinowski J."/>
            <person name="Ruckert C."/>
        </authorList>
    </citation>
    <scope>NUCLEOTIDE SEQUENCE</scope>
    <source>
        <strain evidence="2">CGMCC 4.7308</strain>
    </source>
</reference>
<proteinExistence type="predicted"/>
<keyword evidence="3" id="KW-1185">Reference proteome</keyword>
<name>A0A917SVN9_9ACTN</name>
<keyword evidence="1" id="KW-0812">Transmembrane</keyword>
<dbReference type="EMBL" id="BMNA01000003">
    <property type="protein sequence ID" value="GGL98750.1"/>
    <property type="molecule type" value="Genomic_DNA"/>
</dbReference>